<dbReference type="Proteomes" id="UP001552299">
    <property type="component" value="Unassembled WGS sequence"/>
</dbReference>
<reference evidence="1 2" key="1">
    <citation type="journal article" date="2024" name="Plant Biotechnol. J.">
        <title>Dendrobium thyrsiflorum genome and its molecular insights into genes involved in important horticultural traits.</title>
        <authorList>
            <person name="Chen B."/>
            <person name="Wang J.Y."/>
            <person name="Zheng P.J."/>
            <person name="Li K.L."/>
            <person name="Liang Y.M."/>
            <person name="Chen X.F."/>
            <person name="Zhang C."/>
            <person name="Zhao X."/>
            <person name="He X."/>
            <person name="Zhang G.Q."/>
            <person name="Liu Z.J."/>
            <person name="Xu Q."/>
        </authorList>
    </citation>
    <scope>NUCLEOTIDE SEQUENCE [LARGE SCALE GENOMIC DNA]</scope>
    <source>
        <strain evidence="1">GZMU011</strain>
    </source>
</reference>
<accession>A0ABD0VDA1</accession>
<dbReference type="PANTHER" id="PTHR33739:SF3">
    <property type="entry name" value="OS07G0681500 PROTEIN"/>
    <property type="match status" value="1"/>
</dbReference>
<protein>
    <recommendedName>
        <fullName evidence="3">Mediator of RNA polymerase II transcription subunit 33A</fullName>
    </recommendedName>
</protein>
<name>A0ABD0VDA1_DENTH</name>
<proteinExistence type="predicted"/>
<dbReference type="InterPro" id="IPR039638">
    <property type="entry name" value="MED33A/B"/>
</dbReference>
<gene>
    <name evidence="1" type="ORF">M5K25_007195</name>
</gene>
<evidence type="ECO:0000313" key="2">
    <source>
        <dbReference type="Proteomes" id="UP001552299"/>
    </source>
</evidence>
<organism evidence="1 2">
    <name type="scientific">Dendrobium thyrsiflorum</name>
    <name type="common">Pinecone-like raceme dendrobium</name>
    <name type="synonym">Orchid</name>
    <dbReference type="NCBI Taxonomy" id="117978"/>
    <lineage>
        <taxon>Eukaryota</taxon>
        <taxon>Viridiplantae</taxon>
        <taxon>Streptophyta</taxon>
        <taxon>Embryophyta</taxon>
        <taxon>Tracheophyta</taxon>
        <taxon>Spermatophyta</taxon>
        <taxon>Magnoliopsida</taxon>
        <taxon>Liliopsida</taxon>
        <taxon>Asparagales</taxon>
        <taxon>Orchidaceae</taxon>
        <taxon>Epidendroideae</taxon>
        <taxon>Malaxideae</taxon>
        <taxon>Dendrobiinae</taxon>
        <taxon>Dendrobium</taxon>
    </lineage>
</organism>
<sequence length="1310" mass="143720">MDAAVAEPAELEWRVMEALKASEERGDPPLVRAIEAGRCVGVTAGPSTELGQVLVSLLCFRNNTPSLWKLLDQAIHARLLSPLQILALLTSRVIPHRRAQPEAYRLYLELLGRYGVSLSLEEFGSWRDKITKSIDEALLLSHSYGIDKLDFGQAVSFFVLTVITNLMDSVLEDLGIKLLSVERPTNLYANEPYRDLDIDSKRNMNDKMQEHREQLRKSNILMALEVAEKITADKKNKVFFRLIHLNMPTKFNSLMERLQLIEVHRSTSQSLISINHVLVRLVSNIREVVNGEYKLNRHQVLGLLIDSKFGGPTSYYGLGANRSNCWISFDLLMENAMDGKHLHAISVVEILTDMTKTLQMVNQACWQETFMALWFSALRLVERDREPREGPIPHLDARLCMLLSIVPLVIVSIVKEELDTAFAKSNYEQSISINKPTSRRNGLFSSLQLLMQYTQLLSPPPSVTNAANNAATKAAKFIAHFKNESSCIGSSNKKCASPQAVGSMIHLIVEACIARKLIDTSAYFWPGYVVQSTTAKNSMSTEESPWSAFMGGAQLTGSLRNALMTTPASSVGELEKLYYTAITGSEEEKSAAAKILCGASLIRGWNIQEHAVHMVVKLLSNPIPGVSGPEICSHLIGHMPMLSAVLFGACSVEAIHIISLYGLVPEVAAALMPLCEAFGSVPPQPNHRPSAFDETSVYSVFSCAFLFLLRLWKFYKPPQEHRIAGRGGTVRLEVTLDYLLLLHNHRIAVQNSIDKDKGNNSAISPGQPVYIDSFPKLGTWYLQNKACIASTFSGLCSKSPVHLVANKILNMICCKMSNGRNIAGNPSPTSGSSVSESPVSAAEDAYQRPLLPAWDILEAVPFVLEAVLTACANGRLSSRDLVTGLRDLADFLPASLATIVSYFSAEITRGIWEPVAMNGVEWPSPATNLLLVESEISEILASVGVTLPKCYGGGKVPMLPLPMAALVSLTITFKLDKGLEYIHSVIGQALENCSAGSPWPTMPIIGALWAQKVRRWHEFIVLTATRSPFSRDKEAVVQLIRSCFSSFLGNGASHCGAIGLLGQSISNQGLQLPLGPGFLYLRSCRSFHDTHFVNNVILKFVIEWTNELVVNQSSSEPSARLLSGKSSFAASASAVRSVATLGTTLLCVAGGPLLVQVLYEETLPSALLSWEFSQASGPSASKIRLLEGYAMAYMLVLSGAFIWGLRKTFPGCSSFSSSHSRAVGMHMEFVAGVFEGEVSVGCDPVTWRTYVSCLFGLLVRFVPSWIPEIRKGTLRKLAQGLRRWNEWELALALLERAGPASMELVMESIL</sequence>
<comment type="caution">
    <text evidence="1">The sequence shown here is derived from an EMBL/GenBank/DDBJ whole genome shotgun (WGS) entry which is preliminary data.</text>
</comment>
<evidence type="ECO:0000313" key="1">
    <source>
        <dbReference type="EMBL" id="KAL0923147.1"/>
    </source>
</evidence>
<dbReference type="EMBL" id="JANQDX010000006">
    <property type="protein sequence ID" value="KAL0923147.1"/>
    <property type="molecule type" value="Genomic_DNA"/>
</dbReference>
<dbReference type="PANTHER" id="PTHR33739">
    <property type="entry name" value="OS07G0681500 PROTEIN"/>
    <property type="match status" value="1"/>
</dbReference>
<evidence type="ECO:0008006" key="3">
    <source>
        <dbReference type="Google" id="ProtNLM"/>
    </source>
</evidence>
<keyword evidence="2" id="KW-1185">Reference proteome</keyword>